<dbReference type="Pfam" id="PF08281">
    <property type="entry name" value="Sigma70_r4_2"/>
    <property type="match status" value="1"/>
</dbReference>
<dbReference type="SUPFAM" id="SSF100950">
    <property type="entry name" value="NagB/RpiA/CoA transferase-like"/>
    <property type="match status" value="1"/>
</dbReference>
<dbReference type="InterPro" id="IPR037171">
    <property type="entry name" value="NagB/RpiA_transferase-like"/>
</dbReference>
<keyword evidence="3" id="KW-0238">DNA-binding</keyword>
<dbReference type="Pfam" id="PF04198">
    <property type="entry name" value="Sugar-bind"/>
    <property type="match status" value="1"/>
</dbReference>
<dbReference type="AlphaFoldDB" id="A0A939FXX4"/>
<dbReference type="GO" id="GO:0030246">
    <property type="term" value="F:carbohydrate binding"/>
    <property type="evidence" value="ECO:0007669"/>
    <property type="project" value="InterPro"/>
</dbReference>
<dbReference type="GO" id="GO:0003677">
    <property type="term" value="F:DNA binding"/>
    <property type="evidence" value="ECO:0007669"/>
    <property type="project" value="UniProtKB-KW"/>
</dbReference>
<keyword evidence="2" id="KW-0805">Transcription regulation</keyword>
<protein>
    <submittedName>
        <fullName evidence="7">Sugar-binding transcriptional regulator</fullName>
    </submittedName>
</protein>
<dbReference type="Gene3D" id="3.40.50.1360">
    <property type="match status" value="1"/>
</dbReference>
<dbReference type="InterPro" id="IPR013324">
    <property type="entry name" value="RNA_pol_sigma_r3/r4-like"/>
</dbReference>
<evidence type="ECO:0000313" key="7">
    <source>
        <dbReference type="EMBL" id="MBO0662919.1"/>
    </source>
</evidence>
<evidence type="ECO:0000259" key="5">
    <source>
        <dbReference type="Pfam" id="PF04198"/>
    </source>
</evidence>
<sequence length="328" mass="34504">MDRKTTSTGDGRNPAAPPPEFDDVVVWAAWLYYVDEMTQAEIAQHLGVSRASVANYLQDARRSGVVTIRVDGGTLEHVTLSRTLAERFGLASASVVPALPDAPVDDRLGAAAARVLTRSLVPGDIVGVAWGRTILAAARAAEPTSVADLTIVQVSGSSASSADFAPELCTTLLANQLGARCVNLHAPAVLSSRDLKERLLEEPSLKRQFGLIRSATKIAFGVGELGPESTFAKSEMIAAETLAEARRDFDAKGVIIGRMIDHRGAPVASPIEDGIVGISLEDLRRVPYRLCAAGGVKKIEAIRAALAGGYATHFVTDSATAEALLSVP</sequence>
<dbReference type="GO" id="GO:0016987">
    <property type="term" value="F:sigma factor activity"/>
    <property type="evidence" value="ECO:0007669"/>
    <property type="project" value="InterPro"/>
</dbReference>
<evidence type="ECO:0000313" key="8">
    <source>
        <dbReference type="Proteomes" id="UP000664122"/>
    </source>
</evidence>
<evidence type="ECO:0000256" key="2">
    <source>
        <dbReference type="ARBA" id="ARBA00023015"/>
    </source>
</evidence>
<comment type="similarity">
    <text evidence="1">Belongs to the SorC transcriptional regulatory family.</text>
</comment>
<dbReference type="Proteomes" id="UP000664122">
    <property type="component" value="Unassembled WGS sequence"/>
</dbReference>
<organism evidence="7 8">
    <name type="scientific">Jiella flava</name>
    <dbReference type="NCBI Taxonomy" id="2816857"/>
    <lineage>
        <taxon>Bacteria</taxon>
        <taxon>Pseudomonadati</taxon>
        <taxon>Pseudomonadota</taxon>
        <taxon>Alphaproteobacteria</taxon>
        <taxon>Hyphomicrobiales</taxon>
        <taxon>Aurantimonadaceae</taxon>
        <taxon>Jiella</taxon>
    </lineage>
</organism>
<gene>
    <name evidence="7" type="ORF">J1C48_10055</name>
</gene>
<proteinExistence type="inferred from homology"/>
<evidence type="ECO:0000256" key="4">
    <source>
        <dbReference type="ARBA" id="ARBA00023163"/>
    </source>
</evidence>
<name>A0A939FXX4_9HYPH</name>
<keyword evidence="4" id="KW-0804">Transcription</keyword>
<dbReference type="GO" id="GO:0006352">
    <property type="term" value="P:DNA-templated transcription initiation"/>
    <property type="evidence" value="ECO:0007669"/>
    <property type="project" value="InterPro"/>
</dbReference>
<dbReference type="EMBL" id="JAFMPP010000007">
    <property type="protein sequence ID" value="MBO0662919.1"/>
    <property type="molecule type" value="Genomic_DNA"/>
</dbReference>
<keyword evidence="8" id="KW-1185">Reference proteome</keyword>
<dbReference type="InterPro" id="IPR051054">
    <property type="entry name" value="SorC_transcr_regulators"/>
</dbReference>
<reference evidence="7" key="1">
    <citation type="submission" date="2021-03" db="EMBL/GenBank/DDBJ databases">
        <title>Whole genome sequence of Jiella sp. CQZ9-1.</title>
        <authorList>
            <person name="Tuo L."/>
        </authorList>
    </citation>
    <scope>NUCLEOTIDE SEQUENCE</scope>
    <source>
        <strain evidence="7">CQZ9-1</strain>
    </source>
</reference>
<evidence type="ECO:0000256" key="3">
    <source>
        <dbReference type="ARBA" id="ARBA00023125"/>
    </source>
</evidence>
<dbReference type="RefSeq" id="WP_207257705.1">
    <property type="nucleotide sequence ID" value="NZ_JAFMPP010000007.1"/>
</dbReference>
<dbReference type="SUPFAM" id="SSF88659">
    <property type="entry name" value="Sigma3 and sigma4 domains of RNA polymerase sigma factors"/>
    <property type="match status" value="1"/>
</dbReference>
<accession>A0A939FXX4</accession>
<feature type="domain" description="Sugar-binding" evidence="5">
    <location>
        <begin position="77"/>
        <end position="326"/>
    </location>
</feature>
<dbReference type="PANTHER" id="PTHR34294">
    <property type="entry name" value="TRANSCRIPTIONAL REGULATOR-RELATED"/>
    <property type="match status" value="1"/>
</dbReference>
<dbReference type="Gene3D" id="1.10.10.10">
    <property type="entry name" value="Winged helix-like DNA-binding domain superfamily/Winged helix DNA-binding domain"/>
    <property type="match status" value="1"/>
</dbReference>
<comment type="caution">
    <text evidence="7">The sequence shown here is derived from an EMBL/GenBank/DDBJ whole genome shotgun (WGS) entry which is preliminary data.</text>
</comment>
<evidence type="ECO:0000256" key="1">
    <source>
        <dbReference type="ARBA" id="ARBA00010466"/>
    </source>
</evidence>
<dbReference type="InterPro" id="IPR036388">
    <property type="entry name" value="WH-like_DNA-bd_sf"/>
</dbReference>
<dbReference type="InterPro" id="IPR007324">
    <property type="entry name" value="Sugar-bd_dom_put"/>
</dbReference>
<dbReference type="InterPro" id="IPR013249">
    <property type="entry name" value="RNA_pol_sigma70_r4_t2"/>
</dbReference>
<evidence type="ECO:0000259" key="6">
    <source>
        <dbReference type="Pfam" id="PF08281"/>
    </source>
</evidence>
<feature type="domain" description="RNA polymerase sigma factor 70 region 4 type 2" evidence="6">
    <location>
        <begin position="31"/>
        <end position="62"/>
    </location>
</feature>
<dbReference type="PANTHER" id="PTHR34294:SF1">
    <property type="entry name" value="TRANSCRIPTIONAL REGULATOR LSRR"/>
    <property type="match status" value="1"/>
</dbReference>